<name>A0A328HA89_ARTGO</name>
<dbReference type="InterPro" id="IPR050266">
    <property type="entry name" value="AB_hydrolase_sf"/>
</dbReference>
<dbReference type="RefSeq" id="WP_111905662.1">
    <property type="nucleotide sequence ID" value="NZ_QLNP01000104.1"/>
</dbReference>
<dbReference type="Gene3D" id="3.40.50.1820">
    <property type="entry name" value="alpha/beta hydrolase"/>
    <property type="match status" value="1"/>
</dbReference>
<organism evidence="2 3">
    <name type="scientific">Arthrobacter globiformis</name>
    <dbReference type="NCBI Taxonomy" id="1665"/>
    <lineage>
        <taxon>Bacteria</taxon>
        <taxon>Bacillati</taxon>
        <taxon>Actinomycetota</taxon>
        <taxon>Actinomycetes</taxon>
        <taxon>Micrococcales</taxon>
        <taxon>Micrococcaceae</taxon>
        <taxon>Arthrobacter</taxon>
    </lineage>
</organism>
<evidence type="ECO:0000313" key="3">
    <source>
        <dbReference type="Proteomes" id="UP000249166"/>
    </source>
</evidence>
<dbReference type="GO" id="GO:0016787">
    <property type="term" value="F:hydrolase activity"/>
    <property type="evidence" value="ECO:0007669"/>
    <property type="project" value="UniProtKB-KW"/>
</dbReference>
<evidence type="ECO:0000259" key="1">
    <source>
        <dbReference type="Pfam" id="PF00561"/>
    </source>
</evidence>
<dbReference type="Proteomes" id="UP000249166">
    <property type="component" value="Unassembled WGS sequence"/>
</dbReference>
<reference evidence="2 3" key="1">
    <citation type="submission" date="2018-04" db="EMBL/GenBank/DDBJ databases">
        <title>Bacteria isolated from cave deposits of Manipur.</title>
        <authorList>
            <person name="Sahoo D."/>
            <person name="Sarangthem I."/>
            <person name="Nandeibam J."/>
        </authorList>
    </citation>
    <scope>NUCLEOTIDE SEQUENCE [LARGE SCALE GENOMIC DNA]</scope>
    <source>
        <strain evidence="3">mrc11</strain>
    </source>
</reference>
<dbReference type="PANTHER" id="PTHR43798:SF33">
    <property type="entry name" value="HYDROLASE, PUTATIVE (AFU_ORTHOLOGUE AFUA_2G14860)-RELATED"/>
    <property type="match status" value="1"/>
</dbReference>
<sequence>MTISIQQETARTGAPALQRRVVSTELGLVSVRVQQSAGGVHAARGFPARSAAEVYLHGAAGSWTTFRPLLSKAPDTDRVLIDLPGWGASTAGVRLEELSVETMARAVVEILDSLGYQQWNLVGHSMGGFLALHLAARWPERAASVAAISATTFAVSEAARRPLRSLSRFPPFVGMLLTMRSMAAFGPSGTAVIRAVGTTPVMGLLMSPFFRDPAAVPGHVIRGLALDARPASFAAAVRGAGAYDFGQWRSIRCPVLATRGDSDVFTPPSDLFRLAAVVPHVRLETIPRCGHFANIEQPEHVQRLLDALRST</sequence>
<gene>
    <name evidence="2" type="ORF">DBZ45_20490</name>
</gene>
<dbReference type="PANTHER" id="PTHR43798">
    <property type="entry name" value="MONOACYLGLYCEROL LIPASE"/>
    <property type="match status" value="1"/>
</dbReference>
<dbReference type="Pfam" id="PF00561">
    <property type="entry name" value="Abhydrolase_1"/>
    <property type="match status" value="1"/>
</dbReference>
<dbReference type="GO" id="GO:0016020">
    <property type="term" value="C:membrane"/>
    <property type="evidence" value="ECO:0007669"/>
    <property type="project" value="TreeGrafter"/>
</dbReference>
<dbReference type="InterPro" id="IPR000073">
    <property type="entry name" value="AB_hydrolase_1"/>
</dbReference>
<dbReference type="EMBL" id="QLNP01000104">
    <property type="protein sequence ID" value="RAM35409.1"/>
    <property type="molecule type" value="Genomic_DNA"/>
</dbReference>
<feature type="domain" description="AB hydrolase-1" evidence="1">
    <location>
        <begin position="54"/>
        <end position="168"/>
    </location>
</feature>
<dbReference type="PRINTS" id="PR00111">
    <property type="entry name" value="ABHYDROLASE"/>
</dbReference>
<evidence type="ECO:0000313" key="2">
    <source>
        <dbReference type="EMBL" id="RAM35409.1"/>
    </source>
</evidence>
<dbReference type="OrthoDB" id="27092at2"/>
<protein>
    <submittedName>
        <fullName evidence="2">Alpha/beta hydrolase</fullName>
    </submittedName>
</protein>
<keyword evidence="2" id="KW-0378">Hydrolase</keyword>
<dbReference type="AlphaFoldDB" id="A0A328HA89"/>
<dbReference type="SUPFAM" id="SSF53474">
    <property type="entry name" value="alpha/beta-Hydrolases"/>
    <property type="match status" value="1"/>
</dbReference>
<proteinExistence type="predicted"/>
<accession>A0A328HA89</accession>
<comment type="caution">
    <text evidence="2">The sequence shown here is derived from an EMBL/GenBank/DDBJ whole genome shotgun (WGS) entry which is preliminary data.</text>
</comment>
<dbReference type="InterPro" id="IPR029058">
    <property type="entry name" value="AB_hydrolase_fold"/>
</dbReference>